<accession>A0AAU9LYR5</accession>
<evidence type="ECO:0000313" key="1">
    <source>
        <dbReference type="EMBL" id="CAH1418381.1"/>
    </source>
</evidence>
<protein>
    <submittedName>
        <fullName evidence="1">Uncharacterized protein</fullName>
    </submittedName>
</protein>
<proteinExistence type="predicted"/>
<comment type="caution">
    <text evidence="1">The sequence shown here is derived from an EMBL/GenBank/DDBJ whole genome shotgun (WGS) entry which is preliminary data.</text>
</comment>
<dbReference type="AlphaFoldDB" id="A0AAU9LYR5"/>
<reference evidence="1 2" key="1">
    <citation type="submission" date="2022-01" db="EMBL/GenBank/DDBJ databases">
        <authorList>
            <person name="Xiong W."/>
            <person name="Schranz E."/>
        </authorList>
    </citation>
    <scope>NUCLEOTIDE SEQUENCE [LARGE SCALE GENOMIC DNA]</scope>
</reference>
<evidence type="ECO:0000313" key="2">
    <source>
        <dbReference type="Proteomes" id="UP001157418"/>
    </source>
</evidence>
<name>A0AAU9LYR5_9ASTR</name>
<gene>
    <name evidence="1" type="ORF">LVIROSA_LOCUS5973</name>
</gene>
<dbReference type="Proteomes" id="UP001157418">
    <property type="component" value="Unassembled WGS sequence"/>
</dbReference>
<sequence length="77" mass="8845">MVRKYGDEISITVFSLEELSFSPPPVIESDQIFQNCIDTMINLTENYVMNGTSCCAPLYHINIDNIFSAEFKMELWS</sequence>
<dbReference type="EMBL" id="CAKMRJ010000113">
    <property type="protein sequence ID" value="CAH1418381.1"/>
    <property type="molecule type" value="Genomic_DNA"/>
</dbReference>
<keyword evidence="2" id="KW-1185">Reference proteome</keyword>
<organism evidence="1 2">
    <name type="scientific">Lactuca virosa</name>
    <dbReference type="NCBI Taxonomy" id="75947"/>
    <lineage>
        <taxon>Eukaryota</taxon>
        <taxon>Viridiplantae</taxon>
        <taxon>Streptophyta</taxon>
        <taxon>Embryophyta</taxon>
        <taxon>Tracheophyta</taxon>
        <taxon>Spermatophyta</taxon>
        <taxon>Magnoliopsida</taxon>
        <taxon>eudicotyledons</taxon>
        <taxon>Gunneridae</taxon>
        <taxon>Pentapetalae</taxon>
        <taxon>asterids</taxon>
        <taxon>campanulids</taxon>
        <taxon>Asterales</taxon>
        <taxon>Asteraceae</taxon>
        <taxon>Cichorioideae</taxon>
        <taxon>Cichorieae</taxon>
        <taxon>Lactucinae</taxon>
        <taxon>Lactuca</taxon>
    </lineage>
</organism>